<evidence type="ECO:0000256" key="1">
    <source>
        <dbReference type="SAM" id="MobiDB-lite"/>
    </source>
</evidence>
<dbReference type="Proteomes" id="UP000403266">
    <property type="component" value="Unassembled WGS sequence"/>
</dbReference>
<name>A0A5N7MAC8_9HYPH</name>
<feature type="compositionally biased region" description="Basic and acidic residues" evidence="1">
    <location>
        <begin position="94"/>
        <end position="105"/>
    </location>
</feature>
<sequence>MPQNGPGSQKPSPTTSLMRQAEQTQRRSTRPKGLSKSLSGKIAQHLVGAPGVHRIAAENETDTFKVIKKTAEKGLLPVEAGLAGLKAGLSGSKPKSETKKEEPSPLDRIMTAYRKEMEQGPAPASKPVRTSRAKDTGTER</sequence>
<gene>
    <name evidence="2" type="ORF">FS320_01155</name>
</gene>
<dbReference type="RefSeq" id="WP_152708759.1">
    <property type="nucleotide sequence ID" value="NZ_VOSJ01000001.1"/>
</dbReference>
<proteinExistence type="predicted"/>
<accession>A0A5N7MAC8</accession>
<dbReference type="AlphaFoldDB" id="A0A5N7MAC8"/>
<protein>
    <submittedName>
        <fullName evidence="2">Uncharacterized protein</fullName>
    </submittedName>
</protein>
<evidence type="ECO:0000313" key="2">
    <source>
        <dbReference type="EMBL" id="MPR23862.1"/>
    </source>
</evidence>
<evidence type="ECO:0000313" key="3">
    <source>
        <dbReference type="Proteomes" id="UP000403266"/>
    </source>
</evidence>
<reference evidence="2 3" key="1">
    <citation type="journal article" date="2019" name="Syst. Appl. Microbiol.">
        <title>Microvirga tunisiensis sp. nov., a root nodule symbiotic bacterium isolated from Lupinus micranthus and L. luteus grown in Northern Tunisia.</title>
        <authorList>
            <person name="Msaddak A."/>
            <person name="Rejili M."/>
            <person name="Duran D."/>
            <person name="Mars M."/>
            <person name="Palacios J.M."/>
            <person name="Ruiz-Argueso T."/>
            <person name="Rey L."/>
            <person name="Imperial J."/>
        </authorList>
    </citation>
    <scope>NUCLEOTIDE SEQUENCE [LARGE SCALE GENOMIC DNA]</scope>
    <source>
        <strain evidence="2 3">Lmie10</strain>
    </source>
</reference>
<comment type="caution">
    <text evidence="2">The sequence shown here is derived from an EMBL/GenBank/DDBJ whole genome shotgun (WGS) entry which is preliminary data.</text>
</comment>
<keyword evidence="3" id="KW-1185">Reference proteome</keyword>
<feature type="compositionally biased region" description="Polar residues" evidence="1">
    <location>
        <begin position="1"/>
        <end position="23"/>
    </location>
</feature>
<organism evidence="2 3">
    <name type="scientific">Microvirga tunisiensis</name>
    <dbReference type="NCBI Taxonomy" id="2108360"/>
    <lineage>
        <taxon>Bacteria</taxon>
        <taxon>Pseudomonadati</taxon>
        <taxon>Pseudomonadota</taxon>
        <taxon>Alphaproteobacteria</taxon>
        <taxon>Hyphomicrobiales</taxon>
        <taxon>Methylobacteriaceae</taxon>
        <taxon>Microvirga</taxon>
    </lineage>
</organism>
<dbReference type="EMBL" id="VOSK01000001">
    <property type="protein sequence ID" value="MPR23862.1"/>
    <property type="molecule type" value="Genomic_DNA"/>
</dbReference>
<feature type="region of interest" description="Disordered" evidence="1">
    <location>
        <begin position="1"/>
        <end position="42"/>
    </location>
</feature>
<feature type="region of interest" description="Disordered" evidence="1">
    <location>
        <begin position="86"/>
        <end position="140"/>
    </location>
</feature>